<dbReference type="KEGG" id="ppn:Palpr_1779"/>
<reference evidence="1 2" key="2">
    <citation type="journal article" date="2011" name="Stand. Genomic Sci.">
        <title>Complete genome sequence of Paludibacter propionicigenes type strain (WB4).</title>
        <authorList>
            <person name="Gronow S."/>
            <person name="Munk C."/>
            <person name="Lapidus A."/>
            <person name="Nolan M."/>
            <person name="Lucas S."/>
            <person name="Hammon N."/>
            <person name="Deshpande S."/>
            <person name="Cheng J.F."/>
            <person name="Tapia R."/>
            <person name="Han C."/>
            <person name="Goodwin L."/>
            <person name="Pitluck S."/>
            <person name="Liolios K."/>
            <person name="Ivanova N."/>
            <person name="Mavromatis K."/>
            <person name="Mikhailova N."/>
            <person name="Pati A."/>
            <person name="Chen A."/>
            <person name="Palaniappan K."/>
            <person name="Land M."/>
            <person name="Hauser L."/>
            <person name="Chang Y.J."/>
            <person name="Jeffries C.D."/>
            <person name="Brambilla E."/>
            <person name="Rohde M."/>
            <person name="Goker M."/>
            <person name="Detter J.C."/>
            <person name="Woyke T."/>
            <person name="Bristow J."/>
            <person name="Eisen J.A."/>
            <person name="Markowitz V."/>
            <person name="Hugenholtz P."/>
            <person name="Kyrpides N.C."/>
            <person name="Klenk H.P."/>
        </authorList>
    </citation>
    <scope>NUCLEOTIDE SEQUENCE [LARGE SCALE GENOMIC DNA]</scope>
    <source>
        <strain evidence="2">DSM 17365 / JCM 13257 / WB4</strain>
    </source>
</reference>
<evidence type="ECO:0008006" key="3">
    <source>
        <dbReference type="Google" id="ProtNLM"/>
    </source>
</evidence>
<evidence type="ECO:0000313" key="2">
    <source>
        <dbReference type="Proteomes" id="UP000008718"/>
    </source>
</evidence>
<sequence length="116" mass="13378">MNIEELRDYCLSMKGATEHFPFDEFSLVLKVQGKMFGLIPLDNTEPQIALKCDPERAIQLREEYEAITAAYHFNKKHWNSVRIDSSISQSLLLELIQHSYDLVVAGLPKKLREELA</sequence>
<protein>
    <recommendedName>
        <fullName evidence="3">MmcQ-like protein</fullName>
    </recommendedName>
</protein>
<evidence type="ECO:0000313" key="1">
    <source>
        <dbReference type="EMBL" id="ADQ79918.1"/>
    </source>
</evidence>
<dbReference type="Proteomes" id="UP000008718">
    <property type="component" value="Chromosome"/>
</dbReference>
<dbReference type="STRING" id="694427.Palpr_1779"/>
<dbReference type="PANTHER" id="PTHR35145">
    <property type="entry name" value="CYTOPLASMIC PROTEIN-RELATED"/>
    <property type="match status" value="1"/>
</dbReference>
<dbReference type="PANTHER" id="PTHR35145:SF1">
    <property type="entry name" value="CYTOPLASMIC PROTEIN"/>
    <property type="match status" value="1"/>
</dbReference>
<dbReference type="InterPro" id="IPR038056">
    <property type="entry name" value="YjbR-like_sf"/>
</dbReference>
<dbReference type="InterPro" id="IPR058532">
    <property type="entry name" value="YjbR/MT2646/Rv2570-like"/>
</dbReference>
<dbReference type="InterPro" id="IPR007351">
    <property type="entry name" value="YjbR"/>
</dbReference>
<organism evidence="1 2">
    <name type="scientific">Paludibacter propionicigenes (strain DSM 17365 / JCM 13257 / WB4)</name>
    <dbReference type="NCBI Taxonomy" id="694427"/>
    <lineage>
        <taxon>Bacteria</taxon>
        <taxon>Pseudomonadati</taxon>
        <taxon>Bacteroidota</taxon>
        <taxon>Bacteroidia</taxon>
        <taxon>Bacteroidales</taxon>
        <taxon>Paludibacteraceae</taxon>
        <taxon>Paludibacter</taxon>
    </lineage>
</organism>
<dbReference type="SUPFAM" id="SSF142906">
    <property type="entry name" value="YjbR-like"/>
    <property type="match status" value="1"/>
</dbReference>
<proteinExistence type="predicted"/>
<accession>E4T5C4</accession>
<dbReference type="Gene3D" id="3.90.1150.30">
    <property type="match status" value="1"/>
</dbReference>
<dbReference type="EMBL" id="CP002345">
    <property type="protein sequence ID" value="ADQ79918.1"/>
    <property type="molecule type" value="Genomic_DNA"/>
</dbReference>
<dbReference type="HOGENOM" id="CLU_105851_1_1_10"/>
<dbReference type="eggNOG" id="COG2315">
    <property type="taxonomic scope" value="Bacteria"/>
</dbReference>
<keyword evidence="2" id="KW-1185">Reference proteome</keyword>
<dbReference type="OrthoDB" id="9789813at2"/>
<name>E4T5C4_PALPW</name>
<reference key="1">
    <citation type="submission" date="2010-11" db="EMBL/GenBank/DDBJ databases">
        <title>The complete genome of Paludibacter propionicigenes DSM 17365.</title>
        <authorList>
            <consortium name="US DOE Joint Genome Institute (JGI-PGF)"/>
            <person name="Lucas S."/>
            <person name="Copeland A."/>
            <person name="Lapidus A."/>
            <person name="Bruce D."/>
            <person name="Goodwin L."/>
            <person name="Pitluck S."/>
            <person name="Kyrpides N."/>
            <person name="Mavromatis K."/>
            <person name="Ivanova N."/>
            <person name="Munk A.C."/>
            <person name="Brettin T."/>
            <person name="Detter J.C."/>
            <person name="Han C."/>
            <person name="Tapia R."/>
            <person name="Land M."/>
            <person name="Hauser L."/>
            <person name="Markowitz V."/>
            <person name="Cheng J.-F."/>
            <person name="Hugenholtz P."/>
            <person name="Woyke T."/>
            <person name="Wu D."/>
            <person name="Gronow S."/>
            <person name="Wellnitz S."/>
            <person name="Brambilla E."/>
            <person name="Klenk H.-P."/>
            <person name="Eisen J.A."/>
        </authorList>
    </citation>
    <scope>NUCLEOTIDE SEQUENCE</scope>
    <source>
        <strain>WB4</strain>
    </source>
</reference>
<dbReference type="Pfam" id="PF04237">
    <property type="entry name" value="YjbR"/>
    <property type="match status" value="1"/>
</dbReference>
<dbReference type="AlphaFoldDB" id="E4T5C4"/>
<dbReference type="RefSeq" id="WP_013445287.1">
    <property type="nucleotide sequence ID" value="NC_014734.1"/>
</dbReference>
<gene>
    <name evidence="1" type="ordered locus">Palpr_1779</name>
</gene>